<dbReference type="Proteomes" id="UP001374584">
    <property type="component" value="Unassembled WGS sequence"/>
</dbReference>
<evidence type="ECO:0000313" key="1">
    <source>
        <dbReference type="EMBL" id="KAK7369805.1"/>
    </source>
</evidence>
<gene>
    <name evidence="1" type="ORF">VNO80_11850</name>
</gene>
<evidence type="ECO:0000313" key="2">
    <source>
        <dbReference type="Proteomes" id="UP001374584"/>
    </source>
</evidence>
<comment type="caution">
    <text evidence="1">The sequence shown here is derived from an EMBL/GenBank/DDBJ whole genome shotgun (WGS) entry which is preliminary data.</text>
</comment>
<name>A0AAN9NB58_PHACN</name>
<sequence>MYSSLLIAPFKEIEFESLHQIDSLLLGSDSHTQPFHSSLYCSSVSVHNEKLKNDLARSCSVIQQAM</sequence>
<dbReference type="EMBL" id="JAYMYR010000004">
    <property type="protein sequence ID" value="KAK7369805.1"/>
    <property type="molecule type" value="Genomic_DNA"/>
</dbReference>
<keyword evidence="2" id="KW-1185">Reference proteome</keyword>
<proteinExistence type="predicted"/>
<protein>
    <submittedName>
        <fullName evidence="1">Uncharacterized protein</fullName>
    </submittedName>
</protein>
<dbReference type="AlphaFoldDB" id="A0AAN9NB58"/>
<accession>A0AAN9NB58</accession>
<reference evidence="1 2" key="1">
    <citation type="submission" date="2024-01" db="EMBL/GenBank/DDBJ databases">
        <title>The genomes of 5 underutilized Papilionoideae crops provide insights into root nodulation and disease resistanc.</title>
        <authorList>
            <person name="Jiang F."/>
        </authorList>
    </citation>
    <scope>NUCLEOTIDE SEQUENCE [LARGE SCALE GENOMIC DNA]</scope>
    <source>
        <strain evidence="1">JINMINGXINNONG_FW02</strain>
        <tissue evidence="1">Leaves</tissue>
    </source>
</reference>
<organism evidence="1 2">
    <name type="scientific">Phaseolus coccineus</name>
    <name type="common">Scarlet runner bean</name>
    <name type="synonym">Phaseolus multiflorus</name>
    <dbReference type="NCBI Taxonomy" id="3886"/>
    <lineage>
        <taxon>Eukaryota</taxon>
        <taxon>Viridiplantae</taxon>
        <taxon>Streptophyta</taxon>
        <taxon>Embryophyta</taxon>
        <taxon>Tracheophyta</taxon>
        <taxon>Spermatophyta</taxon>
        <taxon>Magnoliopsida</taxon>
        <taxon>eudicotyledons</taxon>
        <taxon>Gunneridae</taxon>
        <taxon>Pentapetalae</taxon>
        <taxon>rosids</taxon>
        <taxon>fabids</taxon>
        <taxon>Fabales</taxon>
        <taxon>Fabaceae</taxon>
        <taxon>Papilionoideae</taxon>
        <taxon>50 kb inversion clade</taxon>
        <taxon>NPAAA clade</taxon>
        <taxon>indigoferoid/millettioid clade</taxon>
        <taxon>Phaseoleae</taxon>
        <taxon>Phaseolus</taxon>
    </lineage>
</organism>